<name>A0AAP0KJI2_9MAGN</name>
<accession>A0AAP0KJI2</accession>
<evidence type="ECO:0000313" key="2">
    <source>
        <dbReference type="Proteomes" id="UP001417504"/>
    </source>
</evidence>
<proteinExistence type="predicted"/>
<protein>
    <submittedName>
        <fullName evidence="1">Uncharacterized protein</fullName>
    </submittedName>
</protein>
<reference evidence="1 2" key="1">
    <citation type="submission" date="2024-01" db="EMBL/GenBank/DDBJ databases">
        <title>Genome assemblies of Stephania.</title>
        <authorList>
            <person name="Yang L."/>
        </authorList>
    </citation>
    <scope>NUCLEOTIDE SEQUENCE [LARGE SCALE GENOMIC DNA]</scope>
    <source>
        <strain evidence="1">QJT</strain>
        <tissue evidence="1">Leaf</tissue>
    </source>
</reference>
<gene>
    <name evidence="1" type="ORF">Sjap_000378</name>
</gene>
<keyword evidence="2" id="KW-1185">Reference proteome</keyword>
<evidence type="ECO:0000313" key="1">
    <source>
        <dbReference type="EMBL" id="KAK9152898.1"/>
    </source>
</evidence>
<dbReference type="Proteomes" id="UP001417504">
    <property type="component" value="Unassembled WGS sequence"/>
</dbReference>
<dbReference type="AlphaFoldDB" id="A0AAP0KJI2"/>
<comment type="caution">
    <text evidence="1">The sequence shown here is derived from an EMBL/GenBank/DDBJ whole genome shotgun (WGS) entry which is preliminary data.</text>
</comment>
<sequence>MIQTLQEGFTTAAQYFYRRDVTHLRAAQADLVEAPTIKHNLIEQIIHMHHIRKEQIR</sequence>
<dbReference type="EMBL" id="JBBNAE010000001">
    <property type="protein sequence ID" value="KAK9152898.1"/>
    <property type="molecule type" value="Genomic_DNA"/>
</dbReference>
<organism evidence="1 2">
    <name type="scientific">Stephania japonica</name>
    <dbReference type="NCBI Taxonomy" id="461633"/>
    <lineage>
        <taxon>Eukaryota</taxon>
        <taxon>Viridiplantae</taxon>
        <taxon>Streptophyta</taxon>
        <taxon>Embryophyta</taxon>
        <taxon>Tracheophyta</taxon>
        <taxon>Spermatophyta</taxon>
        <taxon>Magnoliopsida</taxon>
        <taxon>Ranunculales</taxon>
        <taxon>Menispermaceae</taxon>
        <taxon>Menispermoideae</taxon>
        <taxon>Cissampelideae</taxon>
        <taxon>Stephania</taxon>
    </lineage>
</organism>